<reference evidence="1 2" key="1">
    <citation type="submission" date="2021-06" db="EMBL/GenBank/DDBJ databases">
        <authorList>
            <person name="Kallberg Y."/>
            <person name="Tangrot J."/>
            <person name="Rosling A."/>
        </authorList>
    </citation>
    <scope>NUCLEOTIDE SEQUENCE [LARGE SCALE GENOMIC DNA]</scope>
    <source>
        <strain evidence="1 2">120-4 pot B 10/14</strain>
    </source>
</reference>
<keyword evidence="2" id="KW-1185">Reference proteome</keyword>
<comment type="caution">
    <text evidence="1">The sequence shown here is derived from an EMBL/GenBank/DDBJ whole genome shotgun (WGS) entry which is preliminary data.</text>
</comment>
<protein>
    <submittedName>
        <fullName evidence="1">32857_t:CDS:1</fullName>
    </submittedName>
</protein>
<dbReference type="EMBL" id="CAJVQB010001162">
    <property type="protein sequence ID" value="CAG8523653.1"/>
    <property type="molecule type" value="Genomic_DNA"/>
</dbReference>
<evidence type="ECO:0000313" key="1">
    <source>
        <dbReference type="EMBL" id="CAG8523653.1"/>
    </source>
</evidence>
<gene>
    <name evidence="1" type="ORF">GMARGA_LOCUS3282</name>
</gene>
<accession>A0ABM8W4L9</accession>
<organism evidence="1 2">
    <name type="scientific">Gigaspora margarita</name>
    <dbReference type="NCBI Taxonomy" id="4874"/>
    <lineage>
        <taxon>Eukaryota</taxon>
        <taxon>Fungi</taxon>
        <taxon>Fungi incertae sedis</taxon>
        <taxon>Mucoromycota</taxon>
        <taxon>Glomeromycotina</taxon>
        <taxon>Glomeromycetes</taxon>
        <taxon>Diversisporales</taxon>
        <taxon>Gigasporaceae</taxon>
        <taxon>Gigaspora</taxon>
    </lineage>
</organism>
<dbReference type="Proteomes" id="UP000789901">
    <property type="component" value="Unassembled WGS sequence"/>
</dbReference>
<name>A0ABM8W4L9_GIGMA</name>
<evidence type="ECO:0000313" key="2">
    <source>
        <dbReference type="Proteomes" id="UP000789901"/>
    </source>
</evidence>
<proteinExistence type="predicted"/>
<sequence>MKDANQDGKEENYCPFKFGKFHKIKKYTKASLRSKEYKDKEYKSIIEGNKMLMEEAYTLEVFKHNAKKVTRIISKFLGFNLSDTRSSIVSSIECPSEKYELIWACVNNI</sequence>